<dbReference type="RefSeq" id="WP_378290370.1">
    <property type="nucleotide sequence ID" value="NZ_JBHULE010000008.1"/>
</dbReference>
<proteinExistence type="predicted"/>
<dbReference type="Gene3D" id="3.40.50.150">
    <property type="entry name" value="Vaccinia Virus protein VP39"/>
    <property type="match status" value="1"/>
</dbReference>
<evidence type="ECO:0000313" key="2">
    <source>
        <dbReference type="Proteomes" id="UP001597319"/>
    </source>
</evidence>
<accession>A0ABW5LF02</accession>
<comment type="caution">
    <text evidence="1">The sequence shown here is derived from an EMBL/GenBank/DDBJ whole genome shotgun (WGS) entry which is preliminary data.</text>
</comment>
<protein>
    <submittedName>
        <fullName evidence="1">Phytanoyl-CoA dioxygenase</fullName>
    </submittedName>
</protein>
<dbReference type="InterPro" id="IPR029063">
    <property type="entry name" value="SAM-dependent_MTases_sf"/>
</dbReference>
<organism evidence="1 2">
    <name type="scientific">Aquimarina rubra</name>
    <dbReference type="NCBI Taxonomy" id="1920033"/>
    <lineage>
        <taxon>Bacteria</taxon>
        <taxon>Pseudomonadati</taxon>
        <taxon>Bacteroidota</taxon>
        <taxon>Flavobacteriia</taxon>
        <taxon>Flavobacteriales</taxon>
        <taxon>Flavobacteriaceae</taxon>
        <taxon>Aquimarina</taxon>
    </lineage>
</organism>
<keyword evidence="2" id="KW-1185">Reference proteome</keyword>
<dbReference type="Proteomes" id="UP001597319">
    <property type="component" value="Unassembled WGS sequence"/>
</dbReference>
<evidence type="ECO:0000313" key="1">
    <source>
        <dbReference type="EMBL" id="MFD2562087.1"/>
    </source>
</evidence>
<dbReference type="SUPFAM" id="SSF53335">
    <property type="entry name" value="S-adenosyl-L-methionine-dependent methyltransferases"/>
    <property type="match status" value="1"/>
</dbReference>
<keyword evidence="1" id="KW-0223">Dioxygenase</keyword>
<sequence>MDSLKPIPDIKILSTKLLKENISYEERITIINQIHGYFNEITSISGYDMEFKHLAAVPTASGMALSLNHAAQCLLDYKRTSKFLRGIVKAIKDIQKVKPNETVNIFYAGCGPYAPFITLVAPLFDELEVQFSILEINKESLDFAKKLITELGLSNYIKDYYRADAVTFSIPDPNTFHILYSETLDALLFRESYVPILANMLPQLSSNIQVIPNNVLLKVDIISNNAKNEQGDIITQTIFNTREAIDTIETKLPQEFLPTDISLQSNKSNDRIIIDTEVHIYEHLKLTRGESSLTIPYEITLETPLLHKKISFIYQLKPQVGLKYEFL</sequence>
<keyword evidence="1" id="KW-0560">Oxidoreductase</keyword>
<gene>
    <name evidence="1" type="ORF">ACFSR1_05355</name>
</gene>
<name>A0ABW5LF02_9FLAO</name>
<reference evidence="2" key="1">
    <citation type="journal article" date="2019" name="Int. J. Syst. Evol. Microbiol.">
        <title>The Global Catalogue of Microorganisms (GCM) 10K type strain sequencing project: providing services to taxonomists for standard genome sequencing and annotation.</title>
        <authorList>
            <consortium name="The Broad Institute Genomics Platform"/>
            <consortium name="The Broad Institute Genome Sequencing Center for Infectious Disease"/>
            <person name="Wu L."/>
            <person name="Ma J."/>
        </authorList>
    </citation>
    <scope>NUCLEOTIDE SEQUENCE [LARGE SCALE GENOMIC DNA]</scope>
    <source>
        <strain evidence="2">KCTC 52274</strain>
    </source>
</reference>
<dbReference type="EMBL" id="JBHULE010000008">
    <property type="protein sequence ID" value="MFD2562087.1"/>
    <property type="molecule type" value="Genomic_DNA"/>
</dbReference>
<dbReference type="GO" id="GO:0051213">
    <property type="term" value="F:dioxygenase activity"/>
    <property type="evidence" value="ECO:0007669"/>
    <property type="project" value="UniProtKB-KW"/>
</dbReference>